<gene>
    <name evidence="1" type="ordered locus">IALB_0096</name>
</gene>
<evidence type="ECO:0000313" key="2">
    <source>
        <dbReference type="Proteomes" id="UP000007394"/>
    </source>
</evidence>
<dbReference type="AlphaFoldDB" id="I0AFQ3"/>
<dbReference type="EMBL" id="CP003418">
    <property type="protein sequence ID" value="AFH47810.1"/>
    <property type="molecule type" value="Genomic_DNA"/>
</dbReference>
<dbReference type="OrthoDB" id="66275at2"/>
<keyword evidence="2" id="KW-1185">Reference proteome</keyword>
<dbReference type="RefSeq" id="WP_014558970.1">
    <property type="nucleotide sequence ID" value="NC_017464.1"/>
</dbReference>
<dbReference type="HOGENOM" id="CLU_1924720_0_0_10"/>
<proteinExistence type="predicted"/>
<evidence type="ECO:0000313" key="1">
    <source>
        <dbReference type="EMBL" id="AFH47810.1"/>
    </source>
</evidence>
<dbReference type="STRING" id="945713.IALB_0096"/>
<dbReference type="KEGG" id="ial:IALB_0096"/>
<sequence length="131" mass="16045">MAKSKITPELIEKYAAKQINRDYIVEKTELSDSRVRAVLLRAGVKLWDLKNIRNNSTEYLNEICQLYKKKKMTRAEICSKYNIPMDKLHAALYWRKIDVWDRMKKKKRKVKNSRYFDWREFKDHIFYTYNK</sequence>
<dbReference type="Proteomes" id="UP000007394">
    <property type="component" value="Chromosome"/>
</dbReference>
<protein>
    <submittedName>
        <fullName evidence="1">Uncharacterized protein</fullName>
    </submittedName>
</protein>
<organism evidence="1 2">
    <name type="scientific">Ignavibacterium album (strain DSM 19864 / JCM 16511 / NBRC 101810 / Mat9-16)</name>
    <dbReference type="NCBI Taxonomy" id="945713"/>
    <lineage>
        <taxon>Bacteria</taxon>
        <taxon>Pseudomonadati</taxon>
        <taxon>Ignavibacteriota</taxon>
        <taxon>Ignavibacteria</taxon>
        <taxon>Ignavibacteriales</taxon>
        <taxon>Ignavibacteriaceae</taxon>
        <taxon>Ignavibacterium</taxon>
    </lineage>
</organism>
<name>I0AFQ3_IGNAJ</name>
<accession>I0AFQ3</accession>
<reference evidence="1 2" key="1">
    <citation type="journal article" date="2012" name="Front. Microbiol.">
        <title>Complete genome of Ignavibacterium album, a metabolically versatile, flagellated, facultative anaerobe from the phylum Chlorobi.</title>
        <authorList>
            <person name="Liu Z."/>
            <person name="Frigaard N.-U."/>
            <person name="Vogl K."/>
            <person name="Iino T."/>
            <person name="Ohkuma M."/>
            <person name="Overmann J."/>
            <person name="Bryant D.A."/>
        </authorList>
    </citation>
    <scope>NUCLEOTIDE SEQUENCE [LARGE SCALE GENOMIC DNA]</scope>
    <source>
        <strain evidence="2">DSM 19864 / JCM 16511 / NBRC 101810 / Mat9-16</strain>
    </source>
</reference>